<gene>
    <name evidence="4" type="ORF">HKI87_10g63540</name>
</gene>
<evidence type="ECO:0000256" key="1">
    <source>
        <dbReference type="ARBA" id="ARBA00007169"/>
    </source>
</evidence>
<dbReference type="PANTHER" id="PTHR11487">
    <property type="entry name" value="THIOESTERASE"/>
    <property type="match status" value="1"/>
</dbReference>
<dbReference type="Pfam" id="PF00975">
    <property type="entry name" value="Thioesterase"/>
    <property type="match status" value="1"/>
</dbReference>
<dbReference type="InterPro" id="IPR001031">
    <property type="entry name" value="Thioesterase"/>
</dbReference>
<reference evidence="4 5" key="1">
    <citation type="submission" date="2024-03" db="EMBL/GenBank/DDBJ databases">
        <title>Complete genome sequence of the green alga Chloropicon roscoffensis RCC1871.</title>
        <authorList>
            <person name="Lemieux C."/>
            <person name="Pombert J.-F."/>
            <person name="Otis C."/>
            <person name="Turmel M."/>
        </authorList>
    </citation>
    <scope>NUCLEOTIDE SEQUENCE [LARGE SCALE GENOMIC DNA]</scope>
    <source>
        <strain evidence="4 5">RCC1871</strain>
    </source>
</reference>
<accession>A0AAX4PEW5</accession>
<evidence type="ECO:0000313" key="4">
    <source>
        <dbReference type="EMBL" id="WZN64797.1"/>
    </source>
</evidence>
<proteinExistence type="inferred from homology"/>
<dbReference type="PANTHER" id="PTHR11487:SF0">
    <property type="entry name" value="S-ACYL FATTY ACID SYNTHASE THIOESTERASE, MEDIUM CHAIN"/>
    <property type="match status" value="1"/>
</dbReference>
<evidence type="ECO:0000259" key="3">
    <source>
        <dbReference type="Pfam" id="PF00975"/>
    </source>
</evidence>
<dbReference type="Proteomes" id="UP001472866">
    <property type="component" value="Chromosome 10"/>
</dbReference>
<name>A0AAX4PEW5_9CHLO</name>
<dbReference type="GO" id="GO:0008610">
    <property type="term" value="P:lipid biosynthetic process"/>
    <property type="evidence" value="ECO:0007669"/>
    <property type="project" value="TreeGrafter"/>
</dbReference>
<dbReference type="InterPro" id="IPR012223">
    <property type="entry name" value="TEII"/>
</dbReference>
<feature type="domain" description="Thioesterase" evidence="3">
    <location>
        <begin position="38"/>
        <end position="128"/>
    </location>
</feature>
<dbReference type="Gene3D" id="3.40.50.1820">
    <property type="entry name" value="alpha/beta hydrolase"/>
    <property type="match status" value="1"/>
</dbReference>
<organism evidence="4 5">
    <name type="scientific">Chloropicon roscoffensis</name>
    <dbReference type="NCBI Taxonomy" id="1461544"/>
    <lineage>
        <taxon>Eukaryota</taxon>
        <taxon>Viridiplantae</taxon>
        <taxon>Chlorophyta</taxon>
        <taxon>Chloropicophyceae</taxon>
        <taxon>Chloropicales</taxon>
        <taxon>Chloropicaceae</taxon>
        <taxon>Chloropicon</taxon>
    </lineage>
</organism>
<evidence type="ECO:0000313" key="5">
    <source>
        <dbReference type="Proteomes" id="UP001472866"/>
    </source>
</evidence>
<sequence>MVSKLVMADDEASPGPSGKAPARRWLPYRREKPGACLRLFLFHWAGASASAYAPWERLASSDVEVCSVQMPGREGFEFDGDQEGLEGLARAFVDEVGDLFRDGVGSVFFAHGTGTWLAFEVIRLLESARAALGDAEADEHGGSWSPPSAFYVSNFPAPDIPLDERPWPAISYLKDSEATRALCQTWRVPVAALRPPALQPMLAGLRSDFGLIDGHLRGPQDEEDGRAVRCPIRIFVSRDDPFVGPRRGQPALMDAWGRFTSAGQVEVDVFYGDHYYLVDRKMGEEVGRILMDRVQALADLLSFEL</sequence>
<dbReference type="InterPro" id="IPR029058">
    <property type="entry name" value="AB_hydrolase_fold"/>
</dbReference>
<feature type="region of interest" description="Disordered" evidence="2">
    <location>
        <begin position="1"/>
        <end position="21"/>
    </location>
</feature>
<evidence type="ECO:0000256" key="2">
    <source>
        <dbReference type="SAM" id="MobiDB-lite"/>
    </source>
</evidence>
<dbReference type="EMBL" id="CP151510">
    <property type="protein sequence ID" value="WZN64797.1"/>
    <property type="molecule type" value="Genomic_DNA"/>
</dbReference>
<comment type="similarity">
    <text evidence="1">Belongs to the thioesterase family.</text>
</comment>
<dbReference type="SUPFAM" id="SSF53474">
    <property type="entry name" value="alpha/beta-Hydrolases"/>
    <property type="match status" value="1"/>
</dbReference>
<dbReference type="AlphaFoldDB" id="A0AAX4PEW5"/>
<protein>
    <submittedName>
        <fullName evidence="4">Type II thioesterase</fullName>
    </submittedName>
</protein>
<keyword evidence="5" id="KW-1185">Reference proteome</keyword>